<feature type="transmembrane region" description="Helical" evidence="6">
    <location>
        <begin position="265"/>
        <end position="286"/>
    </location>
</feature>
<evidence type="ECO:0000256" key="4">
    <source>
        <dbReference type="ARBA" id="ARBA00023136"/>
    </source>
</evidence>
<comment type="caution">
    <text evidence="8">The sequence shown here is derived from an EMBL/GenBank/DDBJ whole genome shotgun (WGS) entry which is preliminary data.</text>
</comment>
<dbReference type="PANTHER" id="PTHR43184:SF30">
    <property type="entry name" value="MFS DOMAIN-CONTAINING PROTEIN"/>
    <property type="match status" value="1"/>
</dbReference>
<feature type="transmembrane region" description="Helical" evidence="6">
    <location>
        <begin position="170"/>
        <end position="193"/>
    </location>
</feature>
<keyword evidence="2 6" id="KW-0812">Transmembrane</keyword>
<evidence type="ECO:0000256" key="5">
    <source>
        <dbReference type="SAM" id="MobiDB-lite"/>
    </source>
</evidence>
<evidence type="ECO:0000256" key="6">
    <source>
        <dbReference type="SAM" id="Phobius"/>
    </source>
</evidence>
<dbReference type="Proteomes" id="UP000887013">
    <property type="component" value="Unassembled WGS sequence"/>
</dbReference>
<dbReference type="Gene3D" id="1.20.1250.20">
    <property type="entry name" value="MFS general substrate transporter like domains"/>
    <property type="match status" value="1"/>
</dbReference>
<dbReference type="InterPro" id="IPR036259">
    <property type="entry name" value="MFS_trans_sf"/>
</dbReference>
<dbReference type="GO" id="GO:0022857">
    <property type="term" value="F:transmembrane transporter activity"/>
    <property type="evidence" value="ECO:0007669"/>
    <property type="project" value="InterPro"/>
</dbReference>
<feature type="transmembrane region" description="Helical" evidence="6">
    <location>
        <begin position="234"/>
        <end position="253"/>
    </location>
</feature>
<dbReference type="InterPro" id="IPR020846">
    <property type="entry name" value="MFS_dom"/>
</dbReference>
<evidence type="ECO:0000256" key="1">
    <source>
        <dbReference type="ARBA" id="ARBA00004141"/>
    </source>
</evidence>
<feature type="transmembrane region" description="Helical" evidence="6">
    <location>
        <begin position="200"/>
        <end position="228"/>
    </location>
</feature>
<organism evidence="8 9">
    <name type="scientific">Nephila pilipes</name>
    <name type="common">Giant wood spider</name>
    <name type="synonym">Nephila maculata</name>
    <dbReference type="NCBI Taxonomy" id="299642"/>
    <lineage>
        <taxon>Eukaryota</taxon>
        <taxon>Metazoa</taxon>
        <taxon>Ecdysozoa</taxon>
        <taxon>Arthropoda</taxon>
        <taxon>Chelicerata</taxon>
        <taxon>Arachnida</taxon>
        <taxon>Araneae</taxon>
        <taxon>Araneomorphae</taxon>
        <taxon>Entelegynae</taxon>
        <taxon>Araneoidea</taxon>
        <taxon>Nephilidae</taxon>
        <taxon>Nephila</taxon>
    </lineage>
</organism>
<dbReference type="OrthoDB" id="3639251at2759"/>
<feature type="domain" description="Major facilitator superfamily (MFS) profile" evidence="7">
    <location>
        <begin position="41"/>
        <end position="310"/>
    </location>
</feature>
<dbReference type="PANTHER" id="PTHR43184">
    <property type="entry name" value="MAJOR FACILITATOR SUPERFAMILY TRANSPORTER 16, ISOFORM B"/>
    <property type="match status" value="1"/>
</dbReference>
<evidence type="ECO:0000256" key="2">
    <source>
        <dbReference type="ARBA" id="ARBA00022692"/>
    </source>
</evidence>
<feature type="compositionally biased region" description="Polar residues" evidence="5">
    <location>
        <begin position="112"/>
        <end position="122"/>
    </location>
</feature>
<proteinExistence type="predicted"/>
<dbReference type="AlphaFoldDB" id="A0A8X6T3H6"/>
<feature type="transmembrane region" description="Helical" evidence="6">
    <location>
        <begin position="141"/>
        <end position="164"/>
    </location>
</feature>
<accession>A0A8X6T3H6</accession>
<reference evidence="8" key="1">
    <citation type="submission" date="2020-08" db="EMBL/GenBank/DDBJ databases">
        <title>Multicomponent nature underlies the extraordinary mechanical properties of spider dragline silk.</title>
        <authorList>
            <person name="Kono N."/>
            <person name="Nakamura H."/>
            <person name="Mori M."/>
            <person name="Yoshida Y."/>
            <person name="Ohtoshi R."/>
            <person name="Malay A.D."/>
            <person name="Moran D.A.P."/>
            <person name="Tomita M."/>
            <person name="Numata K."/>
            <person name="Arakawa K."/>
        </authorList>
    </citation>
    <scope>NUCLEOTIDE SEQUENCE</scope>
</reference>
<dbReference type="Pfam" id="PF07690">
    <property type="entry name" value="MFS_1"/>
    <property type="match status" value="1"/>
</dbReference>
<sequence length="310" mass="34729">MNPTRNNAEIGGMPLGITSLQKYLPLYRKGRQDVIRPVNLILTYVAFAMFCGARRPITVVQLKIIKECNASVFGENATYNNYFGITLRKGTDNTEPINSTNDTEPINEPIDGTNSTEPINGTNNKDNWCSRTVFEKDSQTFMLLLGSLFLGSYGVFVFFSGILADYFNPRYIVTWGSLMGSFFMIVVGLTNLWKVESTEYFAMAITLFGVAQSTAWPVLLSCATYWYAGTRRGLFFSVWNTHFYVGSFFGILAAGSNVEQNWGNLFFVPAAFVALIGIIIFFFLVIHPTDVCELENPVTMTGNREEKGIY</sequence>
<keyword evidence="3 6" id="KW-1133">Transmembrane helix</keyword>
<name>A0A8X6T3H6_NEPPI</name>
<dbReference type="EMBL" id="BMAW01096381">
    <property type="protein sequence ID" value="GFS74431.1"/>
    <property type="molecule type" value="Genomic_DNA"/>
</dbReference>
<dbReference type="InterPro" id="IPR011701">
    <property type="entry name" value="MFS"/>
</dbReference>
<dbReference type="PROSITE" id="PS50850">
    <property type="entry name" value="MFS"/>
    <property type="match status" value="1"/>
</dbReference>
<dbReference type="SUPFAM" id="SSF103473">
    <property type="entry name" value="MFS general substrate transporter"/>
    <property type="match status" value="1"/>
</dbReference>
<evidence type="ECO:0000313" key="8">
    <source>
        <dbReference type="EMBL" id="GFS74431.1"/>
    </source>
</evidence>
<dbReference type="GO" id="GO:0016020">
    <property type="term" value="C:membrane"/>
    <property type="evidence" value="ECO:0007669"/>
    <property type="project" value="UniProtKB-SubCell"/>
</dbReference>
<keyword evidence="4 6" id="KW-0472">Membrane</keyword>
<feature type="non-terminal residue" evidence="8">
    <location>
        <position position="310"/>
    </location>
</feature>
<gene>
    <name evidence="8" type="primary">SLC37A2</name>
    <name evidence="8" type="ORF">NPIL_689521</name>
</gene>
<feature type="region of interest" description="Disordered" evidence="5">
    <location>
        <begin position="98"/>
        <end position="122"/>
    </location>
</feature>
<evidence type="ECO:0000313" key="9">
    <source>
        <dbReference type="Proteomes" id="UP000887013"/>
    </source>
</evidence>
<evidence type="ECO:0000259" key="7">
    <source>
        <dbReference type="PROSITE" id="PS50850"/>
    </source>
</evidence>
<protein>
    <submittedName>
        <fullName evidence="8">Glucose-6-phosphate exchanger SLC37A2</fullName>
    </submittedName>
</protein>
<keyword evidence="9" id="KW-1185">Reference proteome</keyword>
<feature type="transmembrane region" description="Helical" evidence="6">
    <location>
        <begin position="34"/>
        <end position="53"/>
    </location>
</feature>
<comment type="subcellular location">
    <subcellularLocation>
        <location evidence="1">Membrane</location>
        <topology evidence="1">Multi-pass membrane protein</topology>
    </subcellularLocation>
</comment>
<evidence type="ECO:0000256" key="3">
    <source>
        <dbReference type="ARBA" id="ARBA00022989"/>
    </source>
</evidence>